<name>A0A168KNS3_CORDF</name>
<dbReference type="AlphaFoldDB" id="A0A168KNS3"/>
<protein>
    <submittedName>
        <fullName evidence="1">Uncharacterized protein</fullName>
    </submittedName>
</protein>
<accession>A0A168KNS3</accession>
<keyword evidence="2" id="KW-1185">Reference proteome</keyword>
<dbReference type="STRING" id="1081108.A0A168KNS3"/>
<organism evidence="1 2">
    <name type="scientific">Akanthomyces lecanii RCEF 1005</name>
    <dbReference type="NCBI Taxonomy" id="1081108"/>
    <lineage>
        <taxon>Eukaryota</taxon>
        <taxon>Fungi</taxon>
        <taxon>Dikarya</taxon>
        <taxon>Ascomycota</taxon>
        <taxon>Pezizomycotina</taxon>
        <taxon>Sordariomycetes</taxon>
        <taxon>Hypocreomycetidae</taxon>
        <taxon>Hypocreales</taxon>
        <taxon>Cordycipitaceae</taxon>
        <taxon>Akanthomyces</taxon>
        <taxon>Cordyceps confragosa</taxon>
    </lineage>
</organism>
<comment type="caution">
    <text evidence="1">The sequence shown here is derived from an EMBL/GenBank/DDBJ whole genome shotgun (WGS) entry which is preliminary data.</text>
</comment>
<dbReference type="Proteomes" id="UP000076881">
    <property type="component" value="Unassembled WGS sequence"/>
</dbReference>
<dbReference type="OrthoDB" id="6486656at2759"/>
<proteinExistence type="predicted"/>
<sequence length="170" mass="18836">MADRLKAGGAMHNLFNSALVLGIIAVRDSMSSRTGAILEDLAAYCEKQRADTWVNEFVLIEVKVIELCTSTAKKLRRDNGSAERRTGYALPQATESNVEMSRTQPGGPRFQDGLVTQGRSAMADDPSAEWDASLAGESWLENWFGPARNFSEPIDYQFWEDLVGTMEARQ</sequence>
<gene>
    <name evidence="1" type="ORF">LEL_01485</name>
</gene>
<evidence type="ECO:0000313" key="2">
    <source>
        <dbReference type="Proteomes" id="UP000076881"/>
    </source>
</evidence>
<dbReference type="EMBL" id="AZHF01000001">
    <property type="protein sequence ID" value="OAA81940.1"/>
    <property type="molecule type" value="Genomic_DNA"/>
</dbReference>
<evidence type="ECO:0000313" key="1">
    <source>
        <dbReference type="EMBL" id="OAA81940.1"/>
    </source>
</evidence>
<reference evidence="1 2" key="1">
    <citation type="journal article" date="2016" name="Genome Biol. Evol.">
        <title>Divergent and convergent evolution of fungal pathogenicity.</title>
        <authorList>
            <person name="Shang Y."/>
            <person name="Xiao G."/>
            <person name="Zheng P."/>
            <person name="Cen K."/>
            <person name="Zhan S."/>
            <person name="Wang C."/>
        </authorList>
    </citation>
    <scope>NUCLEOTIDE SEQUENCE [LARGE SCALE GENOMIC DNA]</scope>
    <source>
        <strain evidence="1 2">RCEF 1005</strain>
    </source>
</reference>